<comment type="function">
    <text evidence="1">Exerts its effect at some terminal stage of cytochrome c oxidase synthesis, probably by being involved in the insertion of the copper B into subunit I.</text>
</comment>
<dbReference type="PANTHER" id="PTHR21320:SF3">
    <property type="entry name" value="CYTOCHROME C OXIDASE ASSEMBLY PROTEIN COX11, MITOCHONDRIAL-RELATED"/>
    <property type="match status" value="1"/>
</dbReference>
<dbReference type="GO" id="GO:0005886">
    <property type="term" value="C:plasma membrane"/>
    <property type="evidence" value="ECO:0007669"/>
    <property type="project" value="UniProtKB-SubCell"/>
</dbReference>
<protein>
    <recommendedName>
        <fullName evidence="4">Cytochrome c oxidase assembly protein CtaG</fullName>
    </recommendedName>
</protein>
<evidence type="ECO:0000313" key="11">
    <source>
        <dbReference type="EMBL" id="ASK78210.1"/>
    </source>
</evidence>
<evidence type="ECO:0000256" key="5">
    <source>
        <dbReference type="ARBA" id="ARBA00022692"/>
    </source>
</evidence>
<evidence type="ECO:0000256" key="3">
    <source>
        <dbReference type="ARBA" id="ARBA00009620"/>
    </source>
</evidence>
<keyword evidence="6" id="KW-0735">Signal-anchor</keyword>
<evidence type="ECO:0000313" key="12">
    <source>
        <dbReference type="Proteomes" id="UP000242175"/>
    </source>
</evidence>
<dbReference type="SUPFAM" id="SSF110111">
    <property type="entry name" value="Ctag/Cox11"/>
    <property type="match status" value="1"/>
</dbReference>
<keyword evidence="5 10" id="KW-0812">Transmembrane</keyword>
<feature type="transmembrane region" description="Helical" evidence="10">
    <location>
        <begin position="12"/>
        <end position="32"/>
    </location>
</feature>
<evidence type="ECO:0000256" key="7">
    <source>
        <dbReference type="ARBA" id="ARBA00022989"/>
    </source>
</evidence>
<dbReference type="InterPro" id="IPR023471">
    <property type="entry name" value="CtaG/Cox11_dom_sf"/>
</dbReference>
<keyword evidence="8" id="KW-0186">Copper</keyword>
<dbReference type="Gene3D" id="2.60.370.10">
    <property type="entry name" value="Ctag/Cox11"/>
    <property type="match status" value="1"/>
</dbReference>
<name>A0A220VD39_9GAMM</name>
<dbReference type="Pfam" id="PF04442">
    <property type="entry name" value="CtaG_Cox11"/>
    <property type="match status" value="1"/>
</dbReference>
<accession>A0A220VD39</accession>
<keyword evidence="12" id="KW-1185">Reference proteome</keyword>
<keyword evidence="9 10" id="KW-0472">Membrane</keyword>
<evidence type="ECO:0000256" key="8">
    <source>
        <dbReference type="ARBA" id="ARBA00023008"/>
    </source>
</evidence>
<comment type="similarity">
    <text evidence="3">Belongs to the COX11/CtaG family.</text>
</comment>
<reference evidence="11 12" key="1">
    <citation type="journal article" date="2016" name="Int. J. Syst. Evol. Microbiol.">
        <title>Paraphotobacterium marinum gen. nov., sp. nov., a member of the family Vibrionaceae, isolated from surface seawater.</title>
        <authorList>
            <person name="Huang Z."/>
            <person name="Dong C."/>
            <person name="Shao Z."/>
        </authorList>
    </citation>
    <scope>NUCLEOTIDE SEQUENCE [LARGE SCALE GENOMIC DNA]</scope>
    <source>
        <strain evidence="11 12">NSCS20N07D</strain>
    </source>
</reference>
<sequence length="176" mass="20561">MGHNMKNNKLVYKLFIIPISMFFFSYALVPLYDVFCQLTGLNGKIEKANYKSPKTLKPSNYKNLKMEVVIRNNLPDIEFHTLGYTQIIDTNKIHQMDFRVINNSPDNKVIQAVPSISPNEATGFFNKIECFCFNQQLFKPYEQKLFSMIFYLDSKIPNKIKNISMIYTVFDVTNKD</sequence>
<evidence type="ECO:0000256" key="9">
    <source>
        <dbReference type="ARBA" id="ARBA00023136"/>
    </source>
</evidence>
<keyword evidence="7 10" id="KW-1133">Transmembrane helix</keyword>
<dbReference type="AlphaFoldDB" id="A0A220VD39"/>
<comment type="subcellular location">
    <subcellularLocation>
        <location evidence="2">Cell inner membrane</location>
        <topology evidence="2">Single-pass type II membrane protein</topology>
        <orientation evidence="2">Periplasmic side</orientation>
    </subcellularLocation>
</comment>
<evidence type="ECO:0000256" key="4">
    <source>
        <dbReference type="ARBA" id="ARBA00015384"/>
    </source>
</evidence>
<proteinExistence type="inferred from homology"/>
<dbReference type="EMBL" id="CP022355">
    <property type="protein sequence ID" value="ASK78210.1"/>
    <property type="molecule type" value="Genomic_DNA"/>
</dbReference>
<evidence type="ECO:0000256" key="1">
    <source>
        <dbReference type="ARBA" id="ARBA00004007"/>
    </source>
</evidence>
<dbReference type="Proteomes" id="UP000242175">
    <property type="component" value="Chromosome large"/>
</dbReference>
<dbReference type="InterPro" id="IPR007533">
    <property type="entry name" value="Cyt_c_oxidase_assmbl_CtaG"/>
</dbReference>
<evidence type="ECO:0000256" key="2">
    <source>
        <dbReference type="ARBA" id="ARBA00004382"/>
    </source>
</evidence>
<dbReference type="KEGG" id="pmai:CF386_03765"/>
<dbReference type="PANTHER" id="PTHR21320">
    <property type="entry name" value="CYTOCHROME C OXIDASE ASSEMBLY PROTEIN COX11-RELATED"/>
    <property type="match status" value="1"/>
</dbReference>
<organism evidence="11 12">
    <name type="scientific">Paraphotobacterium marinum</name>
    <dbReference type="NCBI Taxonomy" id="1755811"/>
    <lineage>
        <taxon>Bacteria</taxon>
        <taxon>Pseudomonadati</taxon>
        <taxon>Pseudomonadota</taxon>
        <taxon>Gammaproteobacteria</taxon>
        <taxon>Vibrionales</taxon>
        <taxon>Vibrionaceae</taxon>
        <taxon>Paraphotobacterium</taxon>
    </lineage>
</organism>
<gene>
    <name evidence="11" type="ORF">CF386_03765</name>
</gene>
<evidence type="ECO:0000256" key="10">
    <source>
        <dbReference type="SAM" id="Phobius"/>
    </source>
</evidence>
<evidence type="ECO:0000256" key="6">
    <source>
        <dbReference type="ARBA" id="ARBA00022968"/>
    </source>
</evidence>
<dbReference type="GO" id="GO:0005507">
    <property type="term" value="F:copper ion binding"/>
    <property type="evidence" value="ECO:0007669"/>
    <property type="project" value="InterPro"/>
</dbReference>